<evidence type="ECO:0000313" key="10">
    <source>
        <dbReference type="Proteomes" id="UP000184184"/>
    </source>
</evidence>
<dbReference type="PANTHER" id="PTHR34273">
    <property type="entry name" value="METHYLTHIORIBOSE KINASE"/>
    <property type="match status" value="1"/>
</dbReference>
<organism evidence="9 10">
    <name type="scientific">Gracilibacillus kekensis</name>
    <dbReference type="NCBI Taxonomy" id="1027249"/>
    <lineage>
        <taxon>Bacteria</taxon>
        <taxon>Bacillati</taxon>
        <taxon>Bacillota</taxon>
        <taxon>Bacilli</taxon>
        <taxon>Bacillales</taxon>
        <taxon>Bacillaceae</taxon>
        <taxon>Gracilibacillus</taxon>
    </lineage>
</organism>
<dbReference type="Gene3D" id="3.90.1200.10">
    <property type="match status" value="1"/>
</dbReference>
<keyword evidence="4" id="KW-0808">Transferase</keyword>
<evidence type="ECO:0000313" key="9">
    <source>
        <dbReference type="EMBL" id="SHN35862.1"/>
    </source>
</evidence>
<dbReference type="STRING" id="1027249.SAMN05216179_3648"/>
<name>A0A1M7QVA0_9BACI</name>
<dbReference type="Gene3D" id="3.30.200.20">
    <property type="entry name" value="Phosphorylase Kinase, domain 1"/>
    <property type="match status" value="1"/>
</dbReference>
<comment type="subunit">
    <text evidence="2">Homodimer.</text>
</comment>
<evidence type="ECO:0000256" key="5">
    <source>
        <dbReference type="ARBA" id="ARBA00022741"/>
    </source>
</evidence>
<reference evidence="9 10" key="1">
    <citation type="submission" date="2016-11" db="EMBL/GenBank/DDBJ databases">
        <authorList>
            <person name="Jaros S."/>
            <person name="Januszkiewicz K."/>
            <person name="Wedrychowicz H."/>
        </authorList>
    </citation>
    <scope>NUCLEOTIDE SEQUENCE [LARGE SCALE GENOMIC DNA]</scope>
    <source>
        <strain evidence="9 10">CGMCC 1.10681</strain>
    </source>
</reference>
<dbReference type="AlphaFoldDB" id="A0A1M7QVA0"/>
<proteinExistence type="inferred from homology"/>
<dbReference type="GO" id="GO:0005524">
    <property type="term" value="F:ATP binding"/>
    <property type="evidence" value="ECO:0007669"/>
    <property type="project" value="UniProtKB-KW"/>
</dbReference>
<sequence>MTDFSTEYFTMNEEQAMEYAKKKLDYFKSDAELTCKEIGDGNLNYVFQIVDEKNKNSIILKQAGPVARISDEFKVSPDRNRIESDILKIQYEYVPEHTPKTYRYDPVMNCFAMEDLSEYEIMRSALIKHQTFPEFADHITTFMVKTLLLTSDVATNAKEKKALVKSFINPELCEITEDLVYTEPFYDCERNEVFPATRPFIEKEIWGDKQLQLETAKLKFEFMTNAQSLIHGDLHTGSVFIKKDSTKVIDPEFAFYGPAGYDIGNVVANLIFAYANGQATISDAEERDQFQKYITTTIRDVIDLFKVKFNKLWQETDKEFVANYEGFQNYYLNSILKDTAAVVGLELTRRIIGLAKVADITSIKQEEARQKAEINCLTAAKQFILNRETFKTGDNFVFQIKKALD</sequence>
<dbReference type="EC" id="2.7.1.100" evidence="3"/>
<dbReference type="GO" id="GO:0046522">
    <property type="term" value="F:S-methyl-5-thioribose kinase activity"/>
    <property type="evidence" value="ECO:0007669"/>
    <property type="project" value="UniProtKB-EC"/>
</dbReference>
<gene>
    <name evidence="9" type="ORF">SAMN05216179_3648</name>
</gene>
<evidence type="ECO:0000256" key="4">
    <source>
        <dbReference type="ARBA" id="ARBA00022679"/>
    </source>
</evidence>
<protein>
    <recommendedName>
        <fullName evidence="3">S-methyl-5-thioribose kinase</fullName>
        <ecNumber evidence="3">2.7.1.100</ecNumber>
    </recommendedName>
</protein>
<dbReference type="Pfam" id="PF01636">
    <property type="entry name" value="APH"/>
    <property type="match status" value="1"/>
</dbReference>
<dbReference type="PIRSF" id="PIRSF031134">
    <property type="entry name" value="MTRK"/>
    <property type="match status" value="1"/>
</dbReference>
<keyword evidence="10" id="KW-1185">Reference proteome</keyword>
<evidence type="ECO:0000256" key="1">
    <source>
        <dbReference type="ARBA" id="ARBA00010165"/>
    </source>
</evidence>
<accession>A0A1M7QVA0</accession>
<keyword evidence="6 9" id="KW-0418">Kinase</keyword>
<dbReference type="SUPFAM" id="SSF56112">
    <property type="entry name" value="Protein kinase-like (PK-like)"/>
    <property type="match status" value="1"/>
</dbReference>
<dbReference type="Proteomes" id="UP000184184">
    <property type="component" value="Unassembled WGS sequence"/>
</dbReference>
<dbReference type="OrthoDB" id="9777791at2"/>
<dbReference type="NCBIfam" id="TIGR01767">
    <property type="entry name" value="MTRK"/>
    <property type="match status" value="1"/>
</dbReference>
<dbReference type="GO" id="GO:0009086">
    <property type="term" value="P:methionine biosynthetic process"/>
    <property type="evidence" value="ECO:0007669"/>
    <property type="project" value="InterPro"/>
</dbReference>
<keyword evidence="5" id="KW-0547">Nucleotide-binding</keyword>
<evidence type="ECO:0000256" key="2">
    <source>
        <dbReference type="ARBA" id="ARBA00011738"/>
    </source>
</evidence>
<evidence type="ECO:0000256" key="6">
    <source>
        <dbReference type="ARBA" id="ARBA00022777"/>
    </source>
</evidence>
<comment type="similarity">
    <text evidence="1">Belongs to the methylthioribose kinase family.</text>
</comment>
<dbReference type="InterPro" id="IPR002575">
    <property type="entry name" value="Aminoglycoside_PTrfase"/>
</dbReference>
<evidence type="ECO:0000259" key="8">
    <source>
        <dbReference type="Pfam" id="PF01636"/>
    </source>
</evidence>
<dbReference type="PANTHER" id="PTHR34273:SF2">
    <property type="entry name" value="METHYLTHIORIBOSE KINASE"/>
    <property type="match status" value="1"/>
</dbReference>
<dbReference type="RefSeq" id="WP_073203238.1">
    <property type="nucleotide sequence ID" value="NZ_FRCZ01000010.1"/>
</dbReference>
<dbReference type="InterPro" id="IPR009212">
    <property type="entry name" value="Methylthioribose_kinase"/>
</dbReference>
<evidence type="ECO:0000256" key="7">
    <source>
        <dbReference type="ARBA" id="ARBA00022840"/>
    </source>
</evidence>
<dbReference type="InterPro" id="IPR011009">
    <property type="entry name" value="Kinase-like_dom_sf"/>
</dbReference>
<keyword evidence="7" id="KW-0067">ATP-binding</keyword>
<dbReference type="EMBL" id="FRCZ01000010">
    <property type="protein sequence ID" value="SHN35862.1"/>
    <property type="molecule type" value="Genomic_DNA"/>
</dbReference>
<evidence type="ECO:0000256" key="3">
    <source>
        <dbReference type="ARBA" id="ARBA00012128"/>
    </source>
</evidence>
<feature type="domain" description="Aminoglycoside phosphotransferase" evidence="8">
    <location>
        <begin position="225"/>
        <end position="269"/>
    </location>
</feature>